<reference evidence="1 2" key="1">
    <citation type="submission" date="2018-10" db="EMBL/GenBank/DDBJ databases">
        <title>Pan-genome distribution and transcriptional activeness of fungal secondary metabolism genes in Aspergillus section Fumigati.</title>
        <authorList>
            <person name="Takahashi H."/>
            <person name="Umemura M."/>
            <person name="Ninomiya A."/>
            <person name="Kusuya Y."/>
            <person name="Urayama S."/>
            <person name="Shimizu M."/>
            <person name="Watanabe A."/>
            <person name="Kamei K."/>
            <person name="Yaguchi T."/>
            <person name="Hagiwara D."/>
        </authorList>
    </citation>
    <scope>NUCLEOTIDE SEQUENCE [LARGE SCALE GENOMIC DNA]</scope>
    <source>
        <strain evidence="1 2">IFM 55266</strain>
    </source>
</reference>
<organism evidence="1 2">
    <name type="scientific">Aspergillus pseudoviridinutans</name>
    <dbReference type="NCBI Taxonomy" id="1517512"/>
    <lineage>
        <taxon>Eukaryota</taxon>
        <taxon>Fungi</taxon>
        <taxon>Dikarya</taxon>
        <taxon>Ascomycota</taxon>
        <taxon>Pezizomycotina</taxon>
        <taxon>Eurotiomycetes</taxon>
        <taxon>Eurotiomycetidae</taxon>
        <taxon>Eurotiales</taxon>
        <taxon>Aspergillaceae</taxon>
        <taxon>Aspergillus</taxon>
        <taxon>Aspergillus subgen. Fumigati</taxon>
    </lineage>
</organism>
<name>A0A9P3F0S0_9EURO</name>
<keyword evidence="2" id="KW-1185">Reference proteome</keyword>
<gene>
    <name evidence="1" type="ORF">Asppvi_003774</name>
</gene>
<dbReference type="RefSeq" id="XP_043163528.1">
    <property type="nucleotide sequence ID" value="XM_043307593.1"/>
</dbReference>
<dbReference type="GeneID" id="67002386"/>
<comment type="caution">
    <text evidence="1">The sequence shown here is derived from an EMBL/GenBank/DDBJ whole genome shotgun (WGS) entry which is preliminary data.</text>
</comment>
<evidence type="ECO:0000313" key="2">
    <source>
        <dbReference type="Proteomes" id="UP001043456"/>
    </source>
</evidence>
<feature type="non-terminal residue" evidence="1">
    <location>
        <position position="1"/>
    </location>
</feature>
<dbReference type="EMBL" id="BHVY01000023">
    <property type="protein sequence ID" value="GIJ92782.1"/>
    <property type="molecule type" value="Genomic_DNA"/>
</dbReference>
<sequence length="305" mass="34388">SASVDRQALGRHFFWLADQQGFTVPTVTGLEARAAPLPALHARGDTENTNQDEPVHGRCGIPFVDTVDEDRLALAQDRLGEPWDGRLITAEFVRRSQFHAFFGYLRGANVNNQTGRFANTSAATNEAEIADQEMIDHGAGDGSRSPGPSPSLHIASPPDWSTLFSDIGLVSLDMVPSNLEVNVIIPRHEPKRISLPNDAALINPFLDGLKLRRFSFYASNNRPISKDEDFHMWHRRNPLEILQARLTEESVQEYTTSEENRLKRRRKGVSETLDEVAAWVEQQRVRMSTDATPFFWNIQDEEEEL</sequence>
<accession>A0A9P3F0S0</accession>
<dbReference type="Proteomes" id="UP001043456">
    <property type="component" value="Unassembled WGS sequence"/>
</dbReference>
<dbReference type="OrthoDB" id="4227485at2759"/>
<proteinExistence type="predicted"/>
<evidence type="ECO:0000313" key="1">
    <source>
        <dbReference type="EMBL" id="GIJ92782.1"/>
    </source>
</evidence>
<protein>
    <submittedName>
        <fullName evidence="1">Uncharacterized protein</fullName>
    </submittedName>
</protein>
<dbReference type="AlphaFoldDB" id="A0A9P3F0S0"/>